<evidence type="ECO:0000256" key="12">
    <source>
        <dbReference type="SAM" id="Phobius"/>
    </source>
</evidence>
<keyword evidence="7 12" id="KW-0472">Membrane</keyword>
<feature type="transmembrane region" description="Helical" evidence="12">
    <location>
        <begin position="335"/>
        <end position="355"/>
    </location>
</feature>
<evidence type="ECO:0000259" key="13">
    <source>
        <dbReference type="Pfam" id="PF01490"/>
    </source>
</evidence>
<dbReference type="InterPro" id="IPR013057">
    <property type="entry name" value="AA_transpt_TM"/>
</dbReference>
<proteinExistence type="inferred from homology"/>
<feature type="domain" description="Amino acid transporter transmembrane" evidence="13">
    <location>
        <begin position="27"/>
        <end position="417"/>
    </location>
</feature>
<feature type="transmembrane region" description="Helical" evidence="12">
    <location>
        <begin position="211"/>
        <end position="232"/>
    </location>
</feature>
<evidence type="ECO:0000313" key="14">
    <source>
        <dbReference type="EMBL" id="KAK7488704.1"/>
    </source>
</evidence>
<feature type="transmembrane region" description="Helical" evidence="12">
    <location>
        <begin position="145"/>
        <end position="167"/>
    </location>
</feature>
<feature type="region of interest" description="Disordered" evidence="11">
    <location>
        <begin position="1"/>
        <end position="27"/>
    </location>
</feature>
<dbReference type="GO" id="GO:0006865">
    <property type="term" value="P:amino acid transport"/>
    <property type="evidence" value="ECO:0007669"/>
    <property type="project" value="UniProtKB-KW"/>
</dbReference>
<dbReference type="GO" id="GO:0016020">
    <property type="term" value="C:membrane"/>
    <property type="evidence" value="ECO:0007669"/>
    <property type="project" value="UniProtKB-SubCell"/>
</dbReference>
<dbReference type="EMBL" id="JACVVK020000147">
    <property type="protein sequence ID" value="KAK7488704.1"/>
    <property type="molecule type" value="Genomic_DNA"/>
</dbReference>
<keyword evidence="5" id="KW-0029">Amino-acid transport</keyword>
<protein>
    <recommendedName>
        <fullName evidence="9">Putative sodium-coupled neutral amino acid transporter 11</fullName>
    </recommendedName>
    <alternativeName>
        <fullName evidence="10">Solute carrier family 38 member 11</fullName>
    </alternativeName>
</protein>
<dbReference type="Proteomes" id="UP001519460">
    <property type="component" value="Unassembled WGS sequence"/>
</dbReference>
<name>A0ABD0KNM8_9CAEN</name>
<feature type="transmembrane region" description="Helical" evidence="12">
    <location>
        <begin position="179"/>
        <end position="199"/>
    </location>
</feature>
<evidence type="ECO:0000256" key="4">
    <source>
        <dbReference type="ARBA" id="ARBA00022692"/>
    </source>
</evidence>
<feature type="transmembrane region" description="Helical" evidence="12">
    <location>
        <begin position="59"/>
        <end position="80"/>
    </location>
</feature>
<feature type="compositionally biased region" description="Basic and acidic residues" evidence="11">
    <location>
        <begin position="16"/>
        <end position="27"/>
    </location>
</feature>
<feature type="non-terminal residue" evidence="14">
    <location>
        <position position="1"/>
    </location>
</feature>
<evidence type="ECO:0000256" key="6">
    <source>
        <dbReference type="ARBA" id="ARBA00022989"/>
    </source>
</evidence>
<dbReference type="Pfam" id="PF01490">
    <property type="entry name" value="Aa_trans"/>
    <property type="match status" value="1"/>
</dbReference>
<evidence type="ECO:0000256" key="10">
    <source>
        <dbReference type="ARBA" id="ARBA00041723"/>
    </source>
</evidence>
<comment type="similarity">
    <text evidence="2">Belongs to the amino acid/polyamine transporter 2 family.</text>
</comment>
<feature type="compositionally biased region" description="Polar residues" evidence="11">
    <location>
        <begin position="1"/>
        <end position="13"/>
    </location>
</feature>
<accession>A0ABD0KNM8</accession>
<comment type="subcellular location">
    <subcellularLocation>
        <location evidence="1">Membrane</location>
        <topology evidence="1">Multi-pass membrane protein</topology>
    </subcellularLocation>
</comment>
<keyword evidence="15" id="KW-1185">Reference proteome</keyword>
<keyword evidence="3" id="KW-0813">Transport</keyword>
<evidence type="ECO:0000313" key="15">
    <source>
        <dbReference type="Proteomes" id="UP001519460"/>
    </source>
</evidence>
<reference evidence="14 15" key="1">
    <citation type="journal article" date="2023" name="Sci. Data">
        <title>Genome assembly of the Korean intertidal mud-creeper Batillaria attramentaria.</title>
        <authorList>
            <person name="Patra A.K."/>
            <person name="Ho P.T."/>
            <person name="Jun S."/>
            <person name="Lee S.J."/>
            <person name="Kim Y."/>
            <person name="Won Y.J."/>
        </authorList>
    </citation>
    <scope>NUCLEOTIDE SEQUENCE [LARGE SCALE GENOMIC DNA]</scope>
    <source>
        <strain evidence="14">Wonlab-2016</strain>
    </source>
</reference>
<evidence type="ECO:0000256" key="11">
    <source>
        <dbReference type="SAM" id="MobiDB-lite"/>
    </source>
</evidence>
<feature type="transmembrane region" description="Helical" evidence="12">
    <location>
        <begin position="104"/>
        <end position="125"/>
    </location>
</feature>
<feature type="transmembrane region" description="Helical" evidence="12">
    <location>
        <begin position="253"/>
        <end position="275"/>
    </location>
</feature>
<keyword evidence="4 12" id="KW-0812">Transmembrane</keyword>
<organism evidence="14 15">
    <name type="scientific">Batillaria attramentaria</name>
    <dbReference type="NCBI Taxonomy" id="370345"/>
    <lineage>
        <taxon>Eukaryota</taxon>
        <taxon>Metazoa</taxon>
        <taxon>Spiralia</taxon>
        <taxon>Lophotrochozoa</taxon>
        <taxon>Mollusca</taxon>
        <taxon>Gastropoda</taxon>
        <taxon>Caenogastropoda</taxon>
        <taxon>Sorbeoconcha</taxon>
        <taxon>Cerithioidea</taxon>
        <taxon>Batillariidae</taxon>
        <taxon>Batillaria</taxon>
    </lineage>
</organism>
<feature type="transmembrane region" description="Helical" evidence="12">
    <location>
        <begin position="361"/>
        <end position="383"/>
    </location>
</feature>
<evidence type="ECO:0000256" key="2">
    <source>
        <dbReference type="ARBA" id="ARBA00008066"/>
    </source>
</evidence>
<sequence length="466" mass="51299">TTSDFSETSSVSDMRQLVEDKEDEKQRSSIPMTSFNFINSIIGSGIIGIPYALREAGFGLGILMVILVAFLTDYSILLLIEGGHLSNTDSYQDLVLVAFGRPGFYMLTVLQFLYPFIAMVSYNVIIGDTITKIILWMGGDNPGVIHSVFGNRQFVIFLVTLVVTLPLSLYRNIGKLGKWAFLSILLIFFILVSIIIKMATFIHTVPPTEGAWVFANVNVTQAIGIMAFAYMCHHNTFLIHSSLEKPTHERWGFVVHVSVSFAMVMCIIFGIVGYVSFTGFTQGDLLENYCWEDVLMNFARFAFAVTIMLTYPVECFVTREVVENAVFPSNPPPPLWRHITITVIIVFLTAAVSMATDCLGIVLTLNGVMIASPLAYIFPPCCVMRLKQEPVLSRYNIGPILCVTFGSLVTVVGFIMALINMVNGVSNCTHGAEPPYCPGFVNGSAEFPPGHTTTMVSSTTTLSVLN</sequence>
<evidence type="ECO:0000256" key="7">
    <source>
        <dbReference type="ARBA" id="ARBA00023136"/>
    </source>
</evidence>
<evidence type="ECO:0000256" key="1">
    <source>
        <dbReference type="ARBA" id="ARBA00004141"/>
    </source>
</evidence>
<dbReference type="AlphaFoldDB" id="A0ABD0KNM8"/>
<feature type="transmembrane region" description="Helical" evidence="12">
    <location>
        <begin position="395"/>
        <end position="419"/>
    </location>
</feature>
<evidence type="ECO:0000256" key="9">
    <source>
        <dbReference type="ARBA" id="ARBA00040814"/>
    </source>
</evidence>
<dbReference type="PANTHER" id="PTHR22950">
    <property type="entry name" value="AMINO ACID TRANSPORTER"/>
    <property type="match status" value="1"/>
</dbReference>
<dbReference type="PANTHER" id="PTHR22950:SF458">
    <property type="entry name" value="SODIUM-COUPLED NEUTRAL AMINO ACID TRANSPORTER 11-RELATED"/>
    <property type="match status" value="1"/>
</dbReference>
<comment type="caution">
    <text evidence="14">The sequence shown here is derived from an EMBL/GenBank/DDBJ whole genome shotgun (WGS) entry which is preliminary data.</text>
</comment>
<evidence type="ECO:0000256" key="5">
    <source>
        <dbReference type="ARBA" id="ARBA00022970"/>
    </source>
</evidence>
<feature type="transmembrane region" description="Helical" evidence="12">
    <location>
        <begin position="35"/>
        <end position="53"/>
    </location>
</feature>
<keyword evidence="6 12" id="KW-1133">Transmembrane helix</keyword>
<evidence type="ECO:0000256" key="3">
    <source>
        <dbReference type="ARBA" id="ARBA00022448"/>
    </source>
</evidence>
<evidence type="ECO:0000256" key="8">
    <source>
        <dbReference type="ARBA" id="ARBA00037101"/>
    </source>
</evidence>
<gene>
    <name evidence="14" type="ORF">BaRGS_00020001</name>
</gene>
<comment type="function">
    <text evidence="8">Putative sodium-dependent amino acid/proton antiporter.</text>
</comment>